<reference evidence="2" key="2">
    <citation type="submission" date="2023-06" db="EMBL/GenBank/DDBJ databases">
        <authorList>
            <consortium name="Lawrence Berkeley National Laboratory"/>
            <person name="Haridas S."/>
            <person name="Hensen N."/>
            <person name="Bonometti L."/>
            <person name="Westerberg I."/>
            <person name="Brannstrom I.O."/>
            <person name="Guillou S."/>
            <person name="Cros-Aarteil S."/>
            <person name="Calhoun S."/>
            <person name="Kuo A."/>
            <person name="Mondo S."/>
            <person name="Pangilinan J."/>
            <person name="Riley R."/>
            <person name="Labutti K."/>
            <person name="Andreopoulos B."/>
            <person name="Lipzen A."/>
            <person name="Chen C."/>
            <person name="Yanf M."/>
            <person name="Daum C."/>
            <person name="Ng V."/>
            <person name="Clum A."/>
            <person name="Steindorff A."/>
            <person name="Ohm R."/>
            <person name="Martin F."/>
            <person name="Silar P."/>
            <person name="Natvig D."/>
            <person name="Lalanne C."/>
            <person name="Gautier V."/>
            <person name="Ament-Velasquez S.L."/>
            <person name="Kruys A."/>
            <person name="Hutchinson M.I."/>
            <person name="Powell A.J."/>
            <person name="Barry K."/>
            <person name="Miller A.N."/>
            <person name="Grigoriev I.V."/>
            <person name="Debuchy R."/>
            <person name="Gladieux P."/>
            <person name="Thoren M.H."/>
            <person name="Johannesson H."/>
        </authorList>
    </citation>
    <scope>NUCLEOTIDE SEQUENCE</scope>
    <source>
        <strain evidence="2">CBS 955.72</strain>
    </source>
</reference>
<name>A0AAJ0MCZ2_9PEZI</name>
<keyword evidence="3" id="KW-1185">Reference proteome</keyword>
<feature type="compositionally biased region" description="Pro residues" evidence="1">
    <location>
        <begin position="50"/>
        <end position="61"/>
    </location>
</feature>
<evidence type="ECO:0000313" key="2">
    <source>
        <dbReference type="EMBL" id="KAK3350122.1"/>
    </source>
</evidence>
<dbReference type="EMBL" id="JAUIQD010000005">
    <property type="protein sequence ID" value="KAK3350122.1"/>
    <property type="molecule type" value="Genomic_DNA"/>
</dbReference>
<accession>A0AAJ0MCZ2</accession>
<dbReference type="AlphaFoldDB" id="A0AAJ0MCZ2"/>
<feature type="region of interest" description="Disordered" evidence="1">
    <location>
        <begin position="1"/>
        <end position="137"/>
    </location>
</feature>
<dbReference type="Proteomes" id="UP001275084">
    <property type="component" value="Unassembled WGS sequence"/>
</dbReference>
<feature type="compositionally biased region" description="Polar residues" evidence="1">
    <location>
        <begin position="105"/>
        <end position="124"/>
    </location>
</feature>
<gene>
    <name evidence="2" type="ORF">B0T25DRAFT_260027</name>
</gene>
<reference evidence="2" key="1">
    <citation type="journal article" date="2023" name="Mol. Phylogenet. Evol.">
        <title>Genome-scale phylogeny and comparative genomics of the fungal order Sordariales.</title>
        <authorList>
            <person name="Hensen N."/>
            <person name="Bonometti L."/>
            <person name="Westerberg I."/>
            <person name="Brannstrom I.O."/>
            <person name="Guillou S."/>
            <person name="Cros-Aarteil S."/>
            <person name="Calhoun S."/>
            <person name="Haridas S."/>
            <person name="Kuo A."/>
            <person name="Mondo S."/>
            <person name="Pangilinan J."/>
            <person name="Riley R."/>
            <person name="LaButti K."/>
            <person name="Andreopoulos B."/>
            <person name="Lipzen A."/>
            <person name="Chen C."/>
            <person name="Yan M."/>
            <person name="Daum C."/>
            <person name="Ng V."/>
            <person name="Clum A."/>
            <person name="Steindorff A."/>
            <person name="Ohm R.A."/>
            <person name="Martin F."/>
            <person name="Silar P."/>
            <person name="Natvig D.O."/>
            <person name="Lalanne C."/>
            <person name="Gautier V."/>
            <person name="Ament-Velasquez S.L."/>
            <person name="Kruys A."/>
            <person name="Hutchinson M.I."/>
            <person name="Powell A.J."/>
            <person name="Barry K."/>
            <person name="Miller A.N."/>
            <person name="Grigoriev I.V."/>
            <person name="Debuchy R."/>
            <person name="Gladieux P."/>
            <person name="Hiltunen Thoren M."/>
            <person name="Johannesson H."/>
        </authorList>
    </citation>
    <scope>NUCLEOTIDE SEQUENCE</scope>
    <source>
        <strain evidence="2">CBS 955.72</strain>
    </source>
</reference>
<organism evidence="2 3">
    <name type="scientific">Lasiosphaeria hispida</name>
    <dbReference type="NCBI Taxonomy" id="260671"/>
    <lineage>
        <taxon>Eukaryota</taxon>
        <taxon>Fungi</taxon>
        <taxon>Dikarya</taxon>
        <taxon>Ascomycota</taxon>
        <taxon>Pezizomycotina</taxon>
        <taxon>Sordariomycetes</taxon>
        <taxon>Sordariomycetidae</taxon>
        <taxon>Sordariales</taxon>
        <taxon>Lasiosphaeriaceae</taxon>
        <taxon>Lasiosphaeria</taxon>
    </lineage>
</organism>
<protein>
    <submittedName>
        <fullName evidence="2">Uncharacterized protein</fullName>
    </submittedName>
</protein>
<proteinExistence type="predicted"/>
<sequence length="328" mass="36348">MRPTDTVADGGMSPRQGVGEEGAGTGKRKRKRGNSEIGGSTEKKGRMGRPPNPPRPGPLPTPVYIAPRLGSPVAPSLPRPEGGPANGLPPENLDVPINPAPPPTEDTSTRPTTSLARPSFQSPASRGLQRMDQNPLRRGEHMTRIIFPGAHDRVIGCSSAIISPEYPTSMPIRMVRELGIAAQMKPLERTEKRSYFTPRGTMRFRRSVGLYIQLDDPVYLPPTPVNFRVLESEDEDLGVAAIIGGEFIEYCRSALWTDWPLRNYELERNCELERNYEHECNYERELGLEYVCRPFIALESAFVDPINPVELTGNVPVDMVEAMPDHSI</sequence>
<evidence type="ECO:0000313" key="3">
    <source>
        <dbReference type="Proteomes" id="UP001275084"/>
    </source>
</evidence>
<comment type="caution">
    <text evidence="2">The sequence shown here is derived from an EMBL/GenBank/DDBJ whole genome shotgun (WGS) entry which is preliminary data.</text>
</comment>
<evidence type="ECO:0000256" key="1">
    <source>
        <dbReference type="SAM" id="MobiDB-lite"/>
    </source>
</evidence>